<evidence type="ECO:0000313" key="4">
    <source>
        <dbReference type="Proteomes" id="UP000250235"/>
    </source>
</evidence>
<feature type="compositionally biased region" description="Low complexity" evidence="1">
    <location>
        <begin position="38"/>
        <end position="59"/>
    </location>
</feature>
<dbReference type="PANTHER" id="PTHR34126">
    <property type="entry name" value="PEROXISOME BIOGENESIS PROTEIN 22"/>
    <property type="match status" value="1"/>
</dbReference>
<keyword evidence="2" id="KW-0472">Membrane</keyword>
<dbReference type="AlphaFoldDB" id="A0A2Z7C0D9"/>
<name>A0A2Z7C0D9_9LAMI</name>
<dbReference type="InterPro" id="IPR037485">
    <property type="entry name" value="PEX22"/>
</dbReference>
<feature type="region of interest" description="Disordered" evidence="1">
    <location>
        <begin position="27"/>
        <end position="69"/>
    </location>
</feature>
<dbReference type="Proteomes" id="UP000250235">
    <property type="component" value="Unassembled WGS sequence"/>
</dbReference>
<proteinExistence type="predicted"/>
<evidence type="ECO:0000256" key="1">
    <source>
        <dbReference type="SAM" id="MobiDB-lite"/>
    </source>
</evidence>
<dbReference type="EMBL" id="KV000449">
    <property type="protein sequence ID" value="KZV40313.1"/>
    <property type="molecule type" value="Genomic_DNA"/>
</dbReference>
<dbReference type="Pfam" id="PF22978">
    <property type="entry name" value="HAD_Pex22"/>
    <property type="match status" value="1"/>
</dbReference>
<feature type="transmembrane region" description="Helical" evidence="2">
    <location>
        <begin position="6"/>
        <end position="25"/>
    </location>
</feature>
<dbReference type="PANTHER" id="PTHR34126:SF1">
    <property type="entry name" value="PEROXISOME BIOGENESIS PROTEIN 22"/>
    <property type="match status" value="1"/>
</dbReference>
<keyword evidence="4" id="KW-1185">Reference proteome</keyword>
<keyword evidence="2" id="KW-1133">Transmembrane helix</keyword>
<organism evidence="3 4">
    <name type="scientific">Dorcoceras hygrometricum</name>
    <dbReference type="NCBI Taxonomy" id="472368"/>
    <lineage>
        <taxon>Eukaryota</taxon>
        <taxon>Viridiplantae</taxon>
        <taxon>Streptophyta</taxon>
        <taxon>Embryophyta</taxon>
        <taxon>Tracheophyta</taxon>
        <taxon>Spermatophyta</taxon>
        <taxon>Magnoliopsida</taxon>
        <taxon>eudicotyledons</taxon>
        <taxon>Gunneridae</taxon>
        <taxon>Pentapetalae</taxon>
        <taxon>asterids</taxon>
        <taxon>lamiids</taxon>
        <taxon>Lamiales</taxon>
        <taxon>Gesneriaceae</taxon>
        <taxon>Didymocarpoideae</taxon>
        <taxon>Trichosporeae</taxon>
        <taxon>Loxocarpinae</taxon>
        <taxon>Dorcoceras</taxon>
    </lineage>
</organism>
<sequence>EPQDLRSVGAIAGLAFALVFTWRLLRTPRGPPRRQPKRQASTTGSSSVSSHANVNDASSQVGDPSEDSRTQNVVDEFFQPVKPTLAQIVRQRLSEGRKVTCRLLDVILEESSPEELQKQATVKLSVLEVLLEITKFCDLYLMERVLDDQSEKNVLVALDDAGVFTSGGLVKDKVLFCSTETGRTSFVRQLEPDWHIDSNPEVVSQLSRFIKYLLHISSVKLERPASNVLTAGSLEQYFGVV</sequence>
<feature type="non-terminal residue" evidence="3">
    <location>
        <position position="1"/>
    </location>
</feature>
<dbReference type="OrthoDB" id="77656at2759"/>
<evidence type="ECO:0000313" key="3">
    <source>
        <dbReference type="EMBL" id="KZV40313.1"/>
    </source>
</evidence>
<keyword evidence="2" id="KW-0812">Transmembrane</keyword>
<gene>
    <name evidence="3" type="ORF">F511_27399</name>
</gene>
<accession>A0A2Z7C0D9</accession>
<protein>
    <submittedName>
        <fullName evidence="3">Peroxisome biogenesis protein 22</fullName>
    </submittedName>
</protein>
<evidence type="ECO:0000256" key="2">
    <source>
        <dbReference type="SAM" id="Phobius"/>
    </source>
</evidence>
<dbReference type="GO" id="GO:0007031">
    <property type="term" value="P:peroxisome organization"/>
    <property type="evidence" value="ECO:0007669"/>
    <property type="project" value="InterPro"/>
</dbReference>
<reference evidence="3 4" key="1">
    <citation type="journal article" date="2015" name="Proc. Natl. Acad. Sci. U.S.A.">
        <title>The resurrection genome of Boea hygrometrica: A blueprint for survival of dehydration.</title>
        <authorList>
            <person name="Xiao L."/>
            <person name="Yang G."/>
            <person name="Zhang L."/>
            <person name="Yang X."/>
            <person name="Zhao S."/>
            <person name="Ji Z."/>
            <person name="Zhou Q."/>
            <person name="Hu M."/>
            <person name="Wang Y."/>
            <person name="Chen M."/>
            <person name="Xu Y."/>
            <person name="Jin H."/>
            <person name="Xiao X."/>
            <person name="Hu G."/>
            <person name="Bao F."/>
            <person name="Hu Y."/>
            <person name="Wan P."/>
            <person name="Li L."/>
            <person name="Deng X."/>
            <person name="Kuang T."/>
            <person name="Xiang C."/>
            <person name="Zhu J.K."/>
            <person name="Oliver M.J."/>
            <person name="He Y."/>
        </authorList>
    </citation>
    <scope>NUCLEOTIDE SEQUENCE [LARGE SCALE GENOMIC DNA]</scope>
    <source>
        <strain evidence="4">cv. XS01</strain>
    </source>
</reference>